<proteinExistence type="predicted"/>
<dbReference type="AlphaFoldDB" id="A0A0C4E272"/>
<dbReference type="STRING" id="644358.A0A0C4E272"/>
<evidence type="ECO:0000313" key="2">
    <source>
        <dbReference type="EMBL" id="KLU87501.1"/>
    </source>
</evidence>
<keyword evidence="4" id="KW-1185">Reference proteome</keyword>
<reference evidence="2" key="3">
    <citation type="submission" date="2011-03" db="EMBL/GenBank/DDBJ databases">
        <title>Annotation of Magnaporthe poae ATCC 64411.</title>
        <authorList>
            <person name="Ma L.-J."/>
            <person name="Dead R."/>
            <person name="Young S.K."/>
            <person name="Zeng Q."/>
            <person name="Gargeya S."/>
            <person name="Fitzgerald M."/>
            <person name="Haas B."/>
            <person name="Abouelleil A."/>
            <person name="Alvarado L."/>
            <person name="Arachchi H.M."/>
            <person name="Berlin A."/>
            <person name="Brown A."/>
            <person name="Chapman S.B."/>
            <person name="Chen Z."/>
            <person name="Dunbar C."/>
            <person name="Freedman E."/>
            <person name="Gearin G."/>
            <person name="Gellesch M."/>
            <person name="Goldberg J."/>
            <person name="Griggs A."/>
            <person name="Gujja S."/>
            <person name="Heiman D."/>
            <person name="Howarth C."/>
            <person name="Larson L."/>
            <person name="Lui A."/>
            <person name="MacDonald P.J.P."/>
            <person name="Mehta T."/>
            <person name="Montmayeur A."/>
            <person name="Murphy C."/>
            <person name="Neiman D."/>
            <person name="Pearson M."/>
            <person name="Priest M."/>
            <person name="Roberts A."/>
            <person name="Saif S."/>
            <person name="Shea T."/>
            <person name="Shenoy N."/>
            <person name="Sisk P."/>
            <person name="Stolte C."/>
            <person name="Sykes S."/>
            <person name="Yandava C."/>
            <person name="Wortman J."/>
            <person name="Nusbaum C."/>
            <person name="Birren B."/>
        </authorList>
    </citation>
    <scope>NUCLEOTIDE SEQUENCE</scope>
    <source>
        <strain evidence="2">ATCC 64411</strain>
    </source>
</reference>
<feature type="compositionally biased region" description="Low complexity" evidence="1">
    <location>
        <begin position="61"/>
        <end position="79"/>
    </location>
</feature>
<dbReference type="OrthoDB" id="5425130at2759"/>
<dbReference type="VEuPathDB" id="FungiDB:MAPG_06501"/>
<name>A0A0C4E272_MAGP6</name>
<dbReference type="Proteomes" id="UP000011715">
    <property type="component" value="Unassembled WGS sequence"/>
</dbReference>
<accession>A0A0C4E272</accession>
<evidence type="ECO:0000313" key="3">
    <source>
        <dbReference type="EnsemblFungi" id="MAPG_06501T0"/>
    </source>
</evidence>
<gene>
    <name evidence="2" type="ORF">MAPG_06501</name>
</gene>
<dbReference type="eggNOG" id="ENOG502T105">
    <property type="taxonomic scope" value="Eukaryota"/>
</dbReference>
<dbReference type="EMBL" id="ADBL01001579">
    <property type="status" value="NOT_ANNOTATED_CDS"/>
    <property type="molecule type" value="Genomic_DNA"/>
</dbReference>
<organism evidence="3 4">
    <name type="scientific">Magnaporthiopsis poae (strain ATCC 64411 / 73-15)</name>
    <name type="common">Kentucky bluegrass fungus</name>
    <name type="synonym">Magnaporthe poae</name>
    <dbReference type="NCBI Taxonomy" id="644358"/>
    <lineage>
        <taxon>Eukaryota</taxon>
        <taxon>Fungi</taxon>
        <taxon>Dikarya</taxon>
        <taxon>Ascomycota</taxon>
        <taxon>Pezizomycotina</taxon>
        <taxon>Sordariomycetes</taxon>
        <taxon>Sordariomycetidae</taxon>
        <taxon>Magnaporthales</taxon>
        <taxon>Magnaporthaceae</taxon>
        <taxon>Magnaporthiopsis</taxon>
    </lineage>
</organism>
<evidence type="ECO:0000256" key="1">
    <source>
        <dbReference type="SAM" id="MobiDB-lite"/>
    </source>
</evidence>
<reference evidence="2" key="2">
    <citation type="submission" date="2010-05" db="EMBL/GenBank/DDBJ databases">
        <title>The Genome Sequence of Magnaporthe poae strain ATCC 64411.</title>
        <authorList>
            <consortium name="The Broad Institute Genome Sequencing Platform"/>
            <consortium name="Broad Institute Genome Sequencing Center for Infectious Disease"/>
            <person name="Ma L.-J."/>
            <person name="Dead R."/>
            <person name="Young S."/>
            <person name="Zeng Q."/>
            <person name="Koehrsen M."/>
            <person name="Alvarado L."/>
            <person name="Berlin A."/>
            <person name="Chapman S.B."/>
            <person name="Chen Z."/>
            <person name="Freedman E."/>
            <person name="Gellesch M."/>
            <person name="Goldberg J."/>
            <person name="Griggs A."/>
            <person name="Gujja S."/>
            <person name="Heilman E.R."/>
            <person name="Heiman D."/>
            <person name="Hepburn T."/>
            <person name="Howarth C."/>
            <person name="Jen D."/>
            <person name="Larson L."/>
            <person name="Mehta T."/>
            <person name="Neiman D."/>
            <person name="Pearson M."/>
            <person name="Roberts A."/>
            <person name="Saif S."/>
            <person name="Shea T."/>
            <person name="Shenoy N."/>
            <person name="Sisk P."/>
            <person name="Stolte C."/>
            <person name="Sykes S."/>
            <person name="Walk T."/>
            <person name="White J."/>
            <person name="Yandava C."/>
            <person name="Haas B."/>
            <person name="Nusbaum C."/>
            <person name="Birren B."/>
        </authorList>
    </citation>
    <scope>NUCLEOTIDE SEQUENCE</scope>
    <source>
        <strain evidence="2">ATCC 64411</strain>
    </source>
</reference>
<feature type="region of interest" description="Disordered" evidence="1">
    <location>
        <begin position="1"/>
        <end position="22"/>
    </location>
</feature>
<reference evidence="3" key="4">
    <citation type="journal article" date="2015" name="G3 (Bethesda)">
        <title>Genome sequences of three phytopathogenic species of the Magnaporthaceae family of fungi.</title>
        <authorList>
            <person name="Okagaki L.H."/>
            <person name="Nunes C.C."/>
            <person name="Sailsbery J."/>
            <person name="Clay B."/>
            <person name="Brown D."/>
            <person name="John T."/>
            <person name="Oh Y."/>
            <person name="Young N."/>
            <person name="Fitzgerald M."/>
            <person name="Haas B.J."/>
            <person name="Zeng Q."/>
            <person name="Young S."/>
            <person name="Adiconis X."/>
            <person name="Fan L."/>
            <person name="Levin J.Z."/>
            <person name="Mitchell T.K."/>
            <person name="Okubara P.A."/>
            <person name="Farman M.L."/>
            <person name="Kohn L.M."/>
            <person name="Birren B."/>
            <person name="Ma L.-J."/>
            <person name="Dean R.A."/>
        </authorList>
    </citation>
    <scope>NUCLEOTIDE SEQUENCE</scope>
    <source>
        <strain evidence="3">ATCC 64411 / 73-15</strain>
    </source>
</reference>
<protein>
    <submittedName>
        <fullName evidence="2 3">Uncharacterized protein</fullName>
    </submittedName>
</protein>
<dbReference type="EMBL" id="GL876970">
    <property type="protein sequence ID" value="KLU87501.1"/>
    <property type="molecule type" value="Genomic_DNA"/>
</dbReference>
<reference evidence="4" key="1">
    <citation type="submission" date="2010-05" db="EMBL/GenBank/DDBJ databases">
        <title>The genome sequence of Magnaporthe poae strain ATCC 64411.</title>
        <authorList>
            <person name="Ma L.-J."/>
            <person name="Dead R."/>
            <person name="Young S."/>
            <person name="Zeng Q."/>
            <person name="Koehrsen M."/>
            <person name="Alvarado L."/>
            <person name="Berlin A."/>
            <person name="Chapman S.B."/>
            <person name="Chen Z."/>
            <person name="Freedman E."/>
            <person name="Gellesch M."/>
            <person name="Goldberg J."/>
            <person name="Griggs A."/>
            <person name="Gujja S."/>
            <person name="Heilman E.R."/>
            <person name="Heiman D."/>
            <person name="Hepburn T."/>
            <person name="Howarth C."/>
            <person name="Jen D."/>
            <person name="Larson L."/>
            <person name="Mehta T."/>
            <person name="Neiman D."/>
            <person name="Pearson M."/>
            <person name="Roberts A."/>
            <person name="Saif S."/>
            <person name="Shea T."/>
            <person name="Shenoy N."/>
            <person name="Sisk P."/>
            <person name="Stolte C."/>
            <person name="Sykes S."/>
            <person name="Walk T."/>
            <person name="White J."/>
            <person name="Yandava C."/>
            <person name="Haas B."/>
            <person name="Nusbaum C."/>
            <person name="Birren B."/>
        </authorList>
    </citation>
    <scope>NUCLEOTIDE SEQUENCE [LARGE SCALE GENOMIC DNA]</scope>
    <source>
        <strain evidence="4">ATCC 64411 / 73-15</strain>
    </source>
</reference>
<reference evidence="3" key="5">
    <citation type="submission" date="2015-06" db="UniProtKB">
        <authorList>
            <consortium name="EnsemblFungi"/>
        </authorList>
    </citation>
    <scope>IDENTIFICATION</scope>
    <source>
        <strain evidence="3">ATCC 64411</strain>
    </source>
</reference>
<feature type="region of interest" description="Disordered" evidence="1">
    <location>
        <begin position="35"/>
        <end position="88"/>
    </location>
</feature>
<dbReference type="EnsemblFungi" id="MAPG_06501T0">
    <property type="protein sequence ID" value="MAPG_06501T0"/>
    <property type="gene ID" value="MAPG_06501"/>
</dbReference>
<sequence>MPTSPSMRGAAEQSAVSLDTESVSESIVEAYYSAPNSPTTAKAQPVPVASQPAPPPPPPQQQQHQQQQYQQPQQQYQQSLPDFRSSDGTSFKELVQTDDFDPAAARFPSMATAMGPAPAAGTVFQMRGLKPSHWGCVHKHRFMAPTPNSNYPLACQTCAREDAEDRFRCRFCWLRICVPCKEVLFQNKGDLGALVARIKEAGGQPVPSTMSVQKNGGAVPNGMPGSPVVIAPMSPQAVY</sequence>
<evidence type="ECO:0000313" key="4">
    <source>
        <dbReference type="Proteomes" id="UP000011715"/>
    </source>
</evidence>